<proteinExistence type="predicted"/>
<protein>
    <submittedName>
        <fullName evidence="2">Uncharacterized protein</fullName>
    </submittedName>
</protein>
<name>A0A8X7CKH8_9ARAC</name>
<dbReference type="AlphaFoldDB" id="A0A8X7CKH8"/>
<accession>A0A8X7CKH8</accession>
<organism evidence="2 3">
    <name type="scientific">Trichonephila inaurata madagascariensis</name>
    <dbReference type="NCBI Taxonomy" id="2747483"/>
    <lineage>
        <taxon>Eukaryota</taxon>
        <taxon>Metazoa</taxon>
        <taxon>Ecdysozoa</taxon>
        <taxon>Arthropoda</taxon>
        <taxon>Chelicerata</taxon>
        <taxon>Arachnida</taxon>
        <taxon>Araneae</taxon>
        <taxon>Araneomorphae</taxon>
        <taxon>Entelegynae</taxon>
        <taxon>Araneoidea</taxon>
        <taxon>Nephilidae</taxon>
        <taxon>Trichonephila</taxon>
        <taxon>Trichonephila inaurata</taxon>
    </lineage>
</organism>
<gene>
    <name evidence="2" type="ORF">TNIN_59261</name>
</gene>
<keyword evidence="3" id="KW-1185">Reference proteome</keyword>
<dbReference type="EMBL" id="BMAV01016565">
    <property type="protein sequence ID" value="GFY67432.1"/>
    <property type="molecule type" value="Genomic_DNA"/>
</dbReference>
<evidence type="ECO:0000313" key="3">
    <source>
        <dbReference type="Proteomes" id="UP000886998"/>
    </source>
</evidence>
<comment type="caution">
    <text evidence="2">The sequence shown here is derived from an EMBL/GenBank/DDBJ whole genome shotgun (WGS) entry which is preliminary data.</text>
</comment>
<feature type="compositionally biased region" description="Polar residues" evidence="1">
    <location>
        <begin position="170"/>
        <end position="185"/>
    </location>
</feature>
<reference evidence="2" key="1">
    <citation type="submission" date="2020-08" db="EMBL/GenBank/DDBJ databases">
        <title>Multicomponent nature underlies the extraordinary mechanical properties of spider dragline silk.</title>
        <authorList>
            <person name="Kono N."/>
            <person name="Nakamura H."/>
            <person name="Mori M."/>
            <person name="Yoshida Y."/>
            <person name="Ohtoshi R."/>
            <person name="Malay A.D."/>
            <person name="Moran D.A.P."/>
            <person name="Tomita M."/>
            <person name="Numata K."/>
            <person name="Arakawa K."/>
        </authorList>
    </citation>
    <scope>NUCLEOTIDE SEQUENCE</scope>
</reference>
<feature type="region of interest" description="Disordered" evidence="1">
    <location>
        <begin position="165"/>
        <end position="186"/>
    </location>
</feature>
<evidence type="ECO:0000256" key="1">
    <source>
        <dbReference type="SAM" id="MobiDB-lite"/>
    </source>
</evidence>
<sequence length="219" mass="25050">MFLRGTARVLDIRKKPAGEGQEKQKERLPVQINGYLLSREGDLQSYCLERFAWGAPAWPYIAPLHCAKFGLTFTVASHASVNLFLSEMSSNPTINLPYNFQSRVRQHRSSYSVRQDRHHFLRHHRHPTHAPLPHQHRGHLGQGFSISVQPRMRMHEWRWGSKAEEVSGRELQSTARGRQRVSSAAPSGRFGLEVDEKFHLSVPSTTPSVVTHRGRRGSY</sequence>
<dbReference type="Proteomes" id="UP000886998">
    <property type="component" value="Unassembled WGS sequence"/>
</dbReference>
<evidence type="ECO:0000313" key="2">
    <source>
        <dbReference type="EMBL" id="GFY67432.1"/>
    </source>
</evidence>